<sequence length="128" mass="14504">MAVLVEASFMNELPFSLREAAQELYVKESLDSLVDMRLKDVSSFYRNAFSLKPNQWLVVLDAVILTQLSQFTLGKHLGSNCVSQMIYLVGLVLGENGVTSKDVTEYLEEHAQVFSVWYSKLLKLNSKH</sequence>
<keyword evidence="2" id="KW-1185">Reference proteome</keyword>
<dbReference type="EMBL" id="CP102381">
    <property type="protein sequence ID" value="WEJ63630.1"/>
    <property type="molecule type" value="Genomic_DNA"/>
</dbReference>
<organism evidence="1 2">
    <name type="scientific">Thiomicrorhabdus lithotrophica</name>
    <dbReference type="NCBI Taxonomy" id="2949997"/>
    <lineage>
        <taxon>Bacteria</taxon>
        <taxon>Pseudomonadati</taxon>
        <taxon>Pseudomonadota</taxon>
        <taxon>Gammaproteobacteria</taxon>
        <taxon>Thiotrichales</taxon>
        <taxon>Piscirickettsiaceae</taxon>
        <taxon>Thiomicrorhabdus</taxon>
    </lineage>
</organism>
<protein>
    <submittedName>
        <fullName evidence="1">Uncharacterized protein</fullName>
    </submittedName>
</protein>
<accession>A0ABY8CFZ5</accession>
<evidence type="ECO:0000313" key="1">
    <source>
        <dbReference type="EMBL" id="WEJ63630.1"/>
    </source>
</evidence>
<dbReference type="RefSeq" id="WP_275595886.1">
    <property type="nucleotide sequence ID" value="NZ_CP102381.1"/>
</dbReference>
<evidence type="ECO:0000313" key="2">
    <source>
        <dbReference type="Proteomes" id="UP001222275"/>
    </source>
</evidence>
<gene>
    <name evidence="1" type="ORF">NR989_05080</name>
</gene>
<dbReference type="Proteomes" id="UP001222275">
    <property type="component" value="Chromosome"/>
</dbReference>
<name>A0ABY8CFZ5_9GAMM</name>
<proteinExistence type="predicted"/>
<reference evidence="1 2" key="1">
    <citation type="submission" date="2022-06" db="EMBL/GenBank/DDBJ databases">
        <title>Thiomicrohabdus sp. nov, an obligately chemolithoautotrophic, sulfur-oxidizing bacterium isolated from beach of Guanyin Mountain. Amoy.</title>
        <authorList>
            <person name="Zhu H."/>
        </authorList>
    </citation>
    <scope>NUCLEOTIDE SEQUENCE [LARGE SCALE GENOMIC DNA]</scope>
    <source>
        <strain evidence="1 2">XGS-01</strain>
    </source>
</reference>